<dbReference type="SUPFAM" id="SSF55073">
    <property type="entry name" value="Nucleotide cyclase"/>
    <property type="match status" value="1"/>
</dbReference>
<dbReference type="InterPro" id="IPR029787">
    <property type="entry name" value="Nucleotide_cyclase"/>
</dbReference>
<dbReference type="InterPro" id="IPR011990">
    <property type="entry name" value="TPR-like_helical_dom_sf"/>
</dbReference>
<dbReference type="InterPro" id="IPR030966">
    <property type="entry name" value="Mod_pep_cyc"/>
</dbReference>
<protein>
    <submittedName>
        <fullName evidence="2">Putative peptide modification system cyclase</fullName>
    </submittedName>
</protein>
<dbReference type="RefSeq" id="WP_183960349.1">
    <property type="nucleotide sequence ID" value="NZ_JACHHP010000002.1"/>
</dbReference>
<organism evidence="2 3">
    <name type="scientific">Chiayiivirga flava</name>
    <dbReference type="NCBI Taxonomy" id="659595"/>
    <lineage>
        <taxon>Bacteria</taxon>
        <taxon>Pseudomonadati</taxon>
        <taxon>Pseudomonadota</taxon>
        <taxon>Gammaproteobacteria</taxon>
        <taxon>Lysobacterales</taxon>
        <taxon>Lysobacteraceae</taxon>
        <taxon>Chiayiivirga</taxon>
    </lineage>
</organism>
<evidence type="ECO:0000313" key="3">
    <source>
        <dbReference type="Proteomes" id="UP000521199"/>
    </source>
</evidence>
<dbReference type="Proteomes" id="UP000521199">
    <property type="component" value="Unassembled WGS sequence"/>
</dbReference>
<keyword evidence="3" id="KW-1185">Reference proteome</keyword>
<reference evidence="2 3" key="1">
    <citation type="submission" date="2020-08" db="EMBL/GenBank/DDBJ databases">
        <title>Genomic Encyclopedia of Type Strains, Phase IV (KMG-IV): sequencing the most valuable type-strain genomes for metagenomic binning, comparative biology and taxonomic classification.</title>
        <authorList>
            <person name="Goeker M."/>
        </authorList>
    </citation>
    <scope>NUCLEOTIDE SEQUENCE [LARGE SCALE GENOMIC DNA]</scope>
    <source>
        <strain evidence="2 3">DSM 24163</strain>
    </source>
</reference>
<gene>
    <name evidence="2" type="ORF">HNQ52_001359</name>
</gene>
<dbReference type="Gene3D" id="3.30.70.1230">
    <property type="entry name" value="Nucleotide cyclase"/>
    <property type="match status" value="1"/>
</dbReference>
<sequence length="871" mass="95791">MNDARERAAAPLSAGRPTRGRVVLVCDERELALCVERLDYAPATRRQRRHEQTAAALAERHAGRELARGDQRRLEFPHAAAAIAYAMEFQRAVRAYPEAGLPHGIGIGIDTAPAVLGNTADAQLDPTLAAALSQLACPGQTLFSPDLPAARRAEAETRSTVRWLTHGAYRLAGIARSVTVHEVGEVDRAPLRRPRGDSVSAWREAPWWRRPLAVAAELIVGIGLLGVVGLLALRTTPATAFMERDWVVMGDLRNLSGDPGFDDAIEEALRIALAESGFVNVVSDRMVSDTLQRMQRAADAKIGRTLGSEIALRTGARVLVLPTVADVGARLRVSVEIVDPNTGSTLFARFADSARGSDVMGAIDSVAGELRTALGETLRGTEVGTPLPEVATNSIEALKVYAMGLKAYNGTVPLEALTLFQRAVALDPEFGLAWIGVTRSLNRLDRLDAAKAASERALALRHRLPPADALYIEAWNLSLGPPGPALQKWRELIEKYPDHLAGIYTYAFFRYRLENDFTECERVTRRLDVPQNPTLSEDLYLHASCLAGIERFAEARAVFERSLALGSSGNLIEYADMLAAQRDYAGAEAVLALHPTQETEAKNMERERPSVMYAADRGSWNEALAAADYLVDHSALYANGSYYEALAWQTSLRSYTRDTGMLATAIAGWIEQERKREVPVDTLYREQQLFGALAAGYLAMRAEAPQLAQTAMELAGARARASQYPLHIEVLELMEAERERVEGRPLQSIARLRPLLTGNELYQTHSALKRAYADAGQWAQARTEAEWLATHRGRAYAERTHRPLLMALNVVDSNLALLDDAEFSLQLGEPRRAQEKYEAFLEVWPHAESIAWLRPRLDAMERGLAQTTPRA</sequence>
<comment type="caution">
    <text evidence="2">The sequence shown here is derived from an EMBL/GenBank/DDBJ whole genome shotgun (WGS) entry which is preliminary data.</text>
</comment>
<proteinExistence type="predicted"/>
<dbReference type="SUPFAM" id="SSF48452">
    <property type="entry name" value="TPR-like"/>
    <property type="match status" value="1"/>
</dbReference>
<keyword evidence="1" id="KW-0812">Transmembrane</keyword>
<dbReference type="AlphaFoldDB" id="A0A7W8G1N6"/>
<accession>A0A7W8G1N6</accession>
<evidence type="ECO:0000256" key="1">
    <source>
        <dbReference type="SAM" id="Phobius"/>
    </source>
</evidence>
<dbReference type="NCBIfam" id="TIGR04510">
    <property type="entry name" value="mod_pep_cyc"/>
    <property type="match status" value="1"/>
</dbReference>
<keyword evidence="1" id="KW-1133">Transmembrane helix</keyword>
<evidence type="ECO:0000313" key="2">
    <source>
        <dbReference type="EMBL" id="MBB5207830.1"/>
    </source>
</evidence>
<dbReference type="Gene3D" id="3.40.50.10610">
    <property type="entry name" value="ABC-type transport auxiliary lipoprotein component"/>
    <property type="match status" value="1"/>
</dbReference>
<name>A0A7W8G1N6_9GAMM</name>
<keyword evidence="1" id="KW-0472">Membrane</keyword>
<feature type="transmembrane region" description="Helical" evidence="1">
    <location>
        <begin position="212"/>
        <end position="233"/>
    </location>
</feature>
<dbReference type="Gene3D" id="1.25.40.10">
    <property type="entry name" value="Tetratricopeptide repeat domain"/>
    <property type="match status" value="1"/>
</dbReference>
<dbReference type="EMBL" id="JACHHP010000002">
    <property type="protein sequence ID" value="MBB5207830.1"/>
    <property type="molecule type" value="Genomic_DNA"/>
</dbReference>